<protein>
    <submittedName>
        <fullName evidence="1">Sigma factor G inhibitor Gin</fullName>
    </submittedName>
</protein>
<accession>A0ABW0U6G5</accession>
<dbReference type="Proteomes" id="UP001596143">
    <property type="component" value="Unassembled WGS sequence"/>
</dbReference>
<evidence type="ECO:0000313" key="2">
    <source>
        <dbReference type="Proteomes" id="UP001596143"/>
    </source>
</evidence>
<name>A0ABW0U6G5_9BACI</name>
<dbReference type="RefSeq" id="WP_270895813.1">
    <property type="nucleotide sequence ID" value="NZ_JBHSPF010000046.1"/>
</dbReference>
<organism evidence="1 2">
    <name type="scientific">Aliibacillus thermotolerans</name>
    <dbReference type="NCBI Taxonomy" id="1834418"/>
    <lineage>
        <taxon>Bacteria</taxon>
        <taxon>Bacillati</taxon>
        <taxon>Bacillota</taxon>
        <taxon>Bacilli</taxon>
        <taxon>Bacillales</taxon>
        <taxon>Bacillaceae</taxon>
        <taxon>Aliibacillus</taxon>
    </lineage>
</organism>
<comment type="caution">
    <text evidence="1">The sequence shown here is derived from an EMBL/GenBank/DDBJ whole genome shotgun (WGS) entry which is preliminary data.</text>
</comment>
<dbReference type="EMBL" id="JBHSPF010000046">
    <property type="protein sequence ID" value="MFC5629097.1"/>
    <property type="molecule type" value="Genomic_DNA"/>
</dbReference>
<sequence length="64" mass="7363">MEMSVKGDCCIVCEKVKKEGIYVLHSFICLQCEQEIVQLEPEDPAYRETVKKLRKLNMSGLLSK</sequence>
<gene>
    <name evidence="1" type="ORF">ACFPTR_09445</name>
</gene>
<dbReference type="Pfam" id="PF10764">
    <property type="entry name" value="Gin"/>
    <property type="match status" value="1"/>
</dbReference>
<evidence type="ECO:0000313" key="1">
    <source>
        <dbReference type="EMBL" id="MFC5629097.1"/>
    </source>
</evidence>
<proteinExistence type="predicted"/>
<dbReference type="InterPro" id="IPR019700">
    <property type="entry name" value="Sigma-G_inhibitor_Gin"/>
</dbReference>
<reference evidence="2" key="1">
    <citation type="journal article" date="2019" name="Int. J. Syst. Evol. Microbiol.">
        <title>The Global Catalogue of Microorganisms (GCM) 10K type strain sequencing project: providing services to taxonomists for standard genome sequencing and annotation.</title>
        <authorList>
            <consortium name="The Broad Institute Genomics Platform"/>
            <consortium name="The Broad Institute Genome Sequencing Center for Infectious Disease"/>
            <person name="Wu L."/>
            <person name="Ma J."/>
        </authorList>
    </citation>
    <scope>NUCLEOTIDE SEQUENCE [LARGE SCALE GENOMIC DNA]</scope>
    <source>
        <strain evidence="2">CGMCC 1.15790</strain>
    </source>
</reference>
<keyword evidence="2" id="KW-1185">Reference proteome</keyword>